<dbReference type="SUPFAM" id="SSF48452">
    <property type="entry name" value="TPR-like"/>
    <property type="match status" value="1"/>
</dbReference>
<organism evidence="4 5">
    <name type="scientific">Prorocentrum cordatum</name>
    <dbReference type="NCBI Taxonomy" id="2364126"/>
    <lineage>
        <taxon>Eukaryota</taxon>
        <taxon>Sar</taxon>
        <taxon>Alveolata</taxon>
        <taxon>Dinophyceae</taxon>
        <taxon>Prorocentrales</taxon>
        <taxon>Prorocentraceae</taxon>
        <taxon>Prorocentrum</taxon>
    </lineage>
</organism>
<proteinExistence type="predicted"/>
<name>A0ABN9UYD5_9DINO</name>
<dbReference type="InterPro" id="IPR011990">
    <property type="entry name" value="TPR-like_helical_dom_sf"/>
</dbReference>
<keyword evidence="5" id="KW-1185">Reference proteome</keyword>
<evidence type="ECO:0000256" key="3">
    <source>
        <dbReference type="SAM" id="MobiDB-lite"/>
    </source>
</evidence>
<evidence type="ECO:0000313" key="4">
    <source>
        <dbReference type="EMBL" id="CAK0865204.1"/>
    </source>
</evidence>
<feature type="repeat" description="PPR" evidence="2">
    <location>
        <begin position="204"/>
        <end position="239"/>
    </location>
</feature>
<dbReference type="PROSITE" id="PS51375">
    <property type="entry name" value="PPR"/>
    <property type="match status" value="3"/>
</dbReference>
<dbReference type="PANTHER" id="PTHR47447:SF17">
    <property type="entry name" value="OS12G0638900 PROTEIN"/>
    <property type="match status" value="1"/>
</dbReference>
<accession>A0ABN9UYD5</accession>
<evidence type="ECO:0000256" key="1">
    <source>
        <dbReference type="ARBA" id="ARBA00022737"/>
    </source>
</evidence>
<dbReference type="Gene3D" id="1.25.40.10">
    <property type="entry name" value="Tetratricopeptide repeat domain"/>
    <property type="match status" value="3"/>
</dbReference>
<dbReference type="EMBL" id="CAUYUJ010016426">
    <property type="protein sequence ID" value="CAK0865204.1"/>
    <property type="molecule type" value="Genomic_DNA"/>
</dbReference>
<evidence type="ECO:0000313" key="5">
    <source>
        <dbReference type="Proteomes" id="UP001189429"/>
    </source>
</evidence>
<dbReference type="Pfam" id="PF01535">
    <property type="entry name" value="PPR"/>
    <property type="match status" value="2"/>
</dbReference>
<dbReference type="InterPro" id="IPR002885">
    <property type="entry name" value="PPR_rpt"/>
</dbReference>
<evidence type="ECO:0008006" key="6">
    <source>
        <dbReference type="Google" id="ProtNLM"/>
    </source>
</evidence>
<dbReference type="NCBIfam" id="TIGR00756">
    <property type="entry name" value="PPR"/>
    <property type="match status" value="1"/>
</dbReference>
<protein>
    <recommendedName>
        <fullName evidence="6">Pentacotripeptide-repeat region of PRORP domain-containing protein</fullName>
    </recommendedName>
</protein>
<keyword evidence="1" id="KW-0677">Repeat</keyword>
<reference evidence="4" key="1">
    <citation type="submission" date="2023-10" db="EMBL/GenBank/DDBJ databases">
        <authorList>
            <person name="Chen Y."/>
            <person name="Shah S."/>
            <person name="Dougan E. K."/>
            <person name="Thang M."/>
            <person name="Chan C."/>
        </authorList>
    </citation>
    <scope>NUCLEOTIDE SEQUENCE [LARGE SCALE GENOMIC DNA]</scope>
</reference>
<feature type="compositionally biased region" description="Basic residues" evidence="3">
    <location>
        <begin position="356"/>
        <end position="367"/>
    </location>
</feature>
<feature type="repeat" description="PPR" evidence="2">
    <location>
        <begin position="6"/>
        <end position="40"/>
    </location>
</feature>
<feature type="repeat" description="PPR" evidence="2">
    <location>
        <begin position="240"/>
        <end position="274"/>
    </location>
</feature>
<sequence>MGIAPNAATWLGLVSSCVKRQQYDEAIGFLKELLSSGAELDPKAHFTIIDAYTEAGAAQDALDYFDSLKAASDDRLGPNIYRAALRACKAGKDADRALELVNEVESEYGEVTKDLYTHVAEVCQSCERWNELVAVLRDMRGAGVPVSVPQLKNTYKPALTALAQQGRAMEASALFEELIEDLSRGGQWREILVAFESVEKESRDAYTYSSTMRALVNAESPVEEVLALWERMAEDGVEATRVAHRTLIVELEVQGMWQKALDIWGEMRTKGFTPDEPTFIAVLAACEKGELWETLLDVFEESKSAGFSVAESQVVARSVISACEKTGQEERRQAVVEESQRLADAKRAAIREAKAKHVQHAKRTKRYRNVERGRAKHAQRQEVSQ</sequence>
<dbReference type="PANTHER" id="PTHR47447">
    <property type="entry name" value="OS03G0856100 PROTEIN"/>
    <property type="match status" value="1"/>
</dbReference>
<gene>
    <name evidence="4" type="ORF">PCOR1329_LOCUS52787</name>
</gene>
<feature type="region of interest" description="Disordered" evidence="3">
    <location>
        <begin position="353"/>
        <end position="385"/>
    </location>
</feature>
<evidence type="ECO:0000256" key="2">
    <source>
        <dbReference type="PROSITE-ProRule" id="PRU00708"/>
    </source>
</evidence>
<dbReference type="Proteomes" id="UP001189429">
    <property type="component" value="Unassembled WGS sequence"/>
</dbReference>
<comment type="caution">
    <text evidence="4">The sequence shown here is derived from an EMBL/GenBank/DDBJ whole genome shotgun (WGS) entry which is preliminary data.</text>
</comment>